<dbReference type="Pfam" id="PF25023">
    <property type="entry name" value="TEN_YD-shell"/>
    <property type="match status" value="1"/>
</dbReference>
<dbReference type="AlphaFoldDB" id="H8KV67"/>
<organism evidence="3 4">
    <name type="scientific">Solitalea canadensis (strain ATCC 29591 / DSM 3403 / JCM 21819 / LMG 8368 / NBRC 15130 / NCIMB 12057 / USAM 9D)</name>
    <name type="common">Flexibacter canadensis</name>
    <dbReference type="NCBI Taxonomy" id="929556"/>
    <lineage>
        <taxon>Bacteria</taxon>
        <taxon>Pseudomonadati</taxon>
        <taxon>Bacteroidota</taxon>
        <taxon>Sphingobacteriia</taxon>
        <taxon>Sphingobacteriales</taxon>
        <taxon>Sphingobacteriaceae</taxon>
        <taxon>Solitalea</taxon>
    </lineage>
</organism>
<dbReference type="Gene3D" id="2.180.10.10">
    <property type="entry name" value="RHS repeat-associated core"/>
    <property type="match status" value="1"/>
</dbReference>
<dbReference type="HOGENOM" id="CLU_324130_0_0_10"/>
<accession>H8KV67</accession>
<reference evidence="3" key="1">
    <citation type="submission" date="2012-02" db="EMBL/GenBank/DDBJ databases">
        <title>The complete genome of Solitalea canadensis DSM 3403.</title>
        <authorList>
            <consortium name="US DOE Joint Genome Institute (JGI-PGF)"/>
            <person name="Lucas S."/>
            <person name="Copeland A."/>
            <person name="Lapidus A."/>
            <person name="Glavina del Rio T."/>
            <person name="Dalin E."/>
            <person name="Tice H."/>
            <person name="Bruce D."/>
            <person name="Goodwin L."/>
            <person name="Pitluck S."/>
            <person name="Peters L."/>
            <person name="Ovchinnikova G."/>
            <person name="Lu M."/>
            <person name="Kyrpides N."/>
            <person name="Mavromatis K."/>
            <person name="Ivanova N."/>
            <person name="Brettin T."/>
            <person name="Detter J.C."/>
            <person name="Han C."/>
            <person name="Larimer F."/>
            <person name="Land M."/>
            <person name="Hauser L."/>
            <person name="Markowitz V."/>
            <person name="Cheng J.-F."/>
            <person name="Hugenholtz P."/>
            <person name="Woyke T."/>
            <person name="Wu D."/>
            <person name="Spring S."/>
            <person name="Schroeder M."/>
            <person name="Kopitz M."/>
            <person name="Brambilla E."/>
            <person name="Klenk H.-P."/>
            <person name="Eisen J.A."/>
        </authorList>
    </citation>
    <scope>NUCLEOTIDE SEQUENCE</scope>
    <source>
        <strain evidence="3">DSM 3403</strain>
    </source>
</reference>
<dbReference type="KEGG" id="scn:Solca_1017"/>
<dbReference type="PANTHER" id="PTHR32305:SF15">
    <property type="entry name" value="PROTEIN RHSA-RELATED"/>
    <property type="match status" value="1"/>
</dbReference>
<dbReference type="InterPro" id="IPR050708">
    <property type="entry name" value="T6SS_VgrG/RHS"/>
</dbReference>
<evidence type="ECO:0000313" key="3">
    <source>
        <dbReference type="EMBL" id="AFD06125.1"/>
    </source>
</evidence>
<evidence type="ECO:0000256" key="1">
    <source>
        <dbReference type="ARBA" id="ARBA00022737"/>
    </source>
</evidence>
<evidence type="ECO:0000313" key="4">
    <source>
        <dbReference type="Proteomes" id="UP000007590"/>
    </source>
</evidence>
<dbReference type="eggNOG" id="COG3209">
    <property type="taxonomic scope" value="Bacteria"/>
</dbReference>
<gene>
    <name evidence="3" type="ordered locus">Solca_1017</name>
</gene>
<sequence>MQRDLIFCYNFYNQQGQLVATIAPEGVKQLVANMNAFTRKEDIPFSTFYNYDAQGRLIKVKVWEGGTTEYAYRKDGSIRFSQNSLQVGKKSLSYTNYDQYGRAVESGEYVYGTTGTNFTSAKTSSSILENIANDGGLANFSTLKTDWVRTEYDVASKNVNTVASGYAQDFTYCGIVYTQNANSETWYSYDDQGQLIWKVQNITGLGAKTIDYTYDFNGNVLQVVYQKNTPAERFYHHYEYDLDKRLSAVYTSKDGISKTLEAKYYYYLHGPLKRVELADNLQGIDYTYTPQGWLKTINHPSGVDSYDPGKDGIANGFAKDVFGMSMEYFSGDYIRSGSNIANVSPGAGYTPYYNGNIQALTWSNKQTTGGTASARMSAFKYDAKYQLNESVHGVPNYTVGIFAGTNAYKETFTYRDAHGNIGSLTRNDGSGNVLDNFSYTYGINSNRLTAVPGYASYEYDALGQLTRQNKSTANDIKVKYNVTGKVIGLYDQSDNLKVSYTYDENDQRIQKIDKTGTTEVINWYVSDPAGEALAIYEKQGTSAINLTEQSIYGVDRLGIYFAMGNVKRYELKDHLGNVRGILLRNKNGNNADIYSFKDYYAFGSKAQSGGTDDYRYDYQGQYSEKDKETDWNAFDLRMYDAKIGRWLSFDPKNQYWSPYVGMGNNPIKTADPTGGEGENDFYFNLQGDYLRMKERSWLHNMLFGDKGFIIDNENNVKSSFSFNDAIDPARFLKKEGDFLKGVDLYFSNKMESKLTKIMSSKGDLKMKNANIYDKYMFVYNESMQGGQFDFAGSFAPDRLTILDGIAYNNFDAGNYLWGFAMAKMNVSAILTHWGSEYNGFWNGKIQNVKMGQSPPTGWKRITWKGDSAEDQRAIFNGYFGRKTMMDLRLNY</sequence>
<keyword evidence="1" id="KW-0677">Repeat</keyword>
<evidence type="ECO:0000259" key="2">
    <source>
        <dbReference type="Pfam" id="PF25023"/>
    </source>
</evidence>
<dbReference type="OrthoDB" id="2972467at2"/>
<dbReference type="InterPro" id="IPR056823">
    <property type="entry name" value="TEN-like_YD-shell"/>
</dbReference>
<feature type="domain" description="Teneurin-like YD-shell" evidence="2">
    <location>
        <begin position="379"/>
        <end position="650"/>
    </location>
</feature>
<keyword evidence="4" id="KW-1185">Reference proteome</keyword>
<dbReference type="InterPro" id="IPR022385">
    <property type="entry name" value="Rhs_assc_core"/>
</dbReference>
<dbReference type="NCBIfam" id="TIGR03696">
    <property type="entry name" value="Rhs_assc_core"/>
    <property type="match status" value="1"/>
</dbReference>
<dbReference type="Proteomes" id="UP000007590">
    <property type="component" value="Chromosome"/>
</dbReference>
<name>H8KV67_SOLCM</name>
<protein>
    <submittedName>
        <fullName evidence="3">RHS repeat-associated core domain protein</fullName>
    </submittedName>
</protein>
<dbReference type="PANTHER" id="PTHR32305">
    <property type="match status" value="1"/>
</dbReference>
<dbReference type="RefSeq" id="WP_014679353.1">
    <property type="nucleotide sequence ID" value="NC_017770.1"/>
</dbReference>
<dbReference type="STRING" id="929556.Solca_1017"/>
<proteinExistence type="predicted"/>
<dbReference type="EMBL" id="CP003349">
    <property type="protein sequence ID" value="AFD06125.1"/>
    <property type="molecule type" value="Genomic_DNA"/>
</dbReference>